<gene>
    <name evidence="1" type="ORF">FB45DRAFT_1061406</name>
</gene>
<reference evidence="1" key="1">
    <citation type="submission" date="2023-03" db="EMBL/GenBank/DDBJ databases">
        <title>Massive genome expansion in bonnet fungi (Mycena s.s.) driven by repeated elements and novel gene families across ecological guilds.</title>
        <authorList>
            <consortium name="Lawrence Berkeley National Laboratory"/>
            <person name="Harder C.B."/>
            <person name="Miyauchi S."/>
            <person name="Viragh M."/>
            <person name="Kuo A."/>
            <person name="Thoen E."/>
            <person name="Andreopoulos B."/>
            <person name="Lu D."/>
            <person name="Skrede I."/>
            <person name="Drula E."/>
            <person name="Henrissat B."/>
            <person name="Morin E."/>
            <person name="Kohler A."/>
            <person name="Barry K."/>
            <person name="LaButti K."/>
            <person name="Morin E."/>
            <person name="Salamov A."/>
            <person name="Lipzen A."/>
            <person name="Mereny Z."/>
            <person name="Hegedus B."/>
            <person name="Baldrian P."/>
            <person name="Stursova M."/>
            <person name="Weitz H."/>
            <person name="Taylor A."/>
            <person name="Grigoriev I.V."/>
            <person name="Nagy L.G."/>
            <person name="Martin F."/>
            <person name="Kauserud H."/>
        </authorList>
    </citation>
    <scope>NUCLEOTIDE SEQUENCE</scope>
    <source>
        <strain evidence="1">9284</strain>
    </source>
</reference>
<proteinExistence type="predicted"/>
<evidence type="ECO:0000313" key="2">
    <source>
        <dbReference type="Proteomes" id="UP001221142"/>
    </source>
</evidence>
<comment type="caution">
    <text evidence="1">The sequence shown here is derived from an EMBL/GenBank/DDBJ whole genome shotgun (WGS) entry which is preliminary data.</text>
</comment>
<keyword evidence="2" id="KW-1185">Reference proteome</keyword>
<evidence type="ECO:0000313" key="1">
    <source>
        <dbReference type="EMBL" id="KAJ7623504.1"/>
    </source>
</evidence>
<accession>A0AAD7BK64</accession>
<protein>
    <recommendedName>
        <fullName evidence="3">F-box domain-containing protein</fullName>
    </recommendedName>
</protein>
<sequence length="351" mass="40292">MSITNWKDYQKQYSIVQREDGSLSFADLTRFALVLPPELTSLIFLFCLPEYEFNWPDATTAPLVLLQVCRLWRQIALSTPGLWASVYIDWDSFYDTQDLETHLRDWISRAKSMPLSIKMHDRQEDDAQLVSVLQMIGDCSAQWRNVSSMPIVKILHSYFQLEPDSPCCTNWFWSAISGSVNPPRSSYWKLIRVPWSALVLPCQSIEVFGSQTITVRESVDVLRELRSLTCCTFYLVFQQPPPSITPLGPIVNLKDLTVLEMADDTLTPPLVMDLLRHLTLPALKHLTLKFEDPYDRPPTDITEFFSFATRSSFQLETLTLCLMPASEQELLRCLYSVYLPSGHSGFNSQRT</sequence>
<dbReference type="EMBL" id="JARKIF010000014">
    <property type="protein sequence ID" value="KAJ7623504.1"/>
    <property type="molecule type" value="Genomic_DNA"/>
</dbReference>
<organism evidence="1 2">
    <name type="scientific">Roridomyces roridus</name>
    <dbReference type="NCBI Taxonomy" id="1738132"/>
    <lineage>
        <taxon>Eukaryota</taxon>
        <taxon>Fungi</taxon>
        <taxon>Dikarya</taxon>
        <taxon>Basidiomycota</taxon>
        <taxon>Agaricomycotina</taxon>
        <taxon>Agaricomycetes</taxon>
        <taxon>Agaricomycetidae</taxon>
        <taxon>Agaricales</taxon>
        <taxon>Marasmiineae</taxon>
        <taxon>Mycenaceae</taxon>
        <taxon>Roridomyces</taxon>
    </lineage>
</organism>
<dbReference type="Proteomes" id="UP001221142">
    <property type="component" value="Unassembled WGS sequence"/>
</dbReference>
<dbReference type="AlphaFoldDB" id="A0AAD7BK64"/>
<name>A0AAD7BK64_9AGAR</name>
<evidence type="ECO:0008006" key="3">
    <source>
        <dbReference type="Google" id="ProtNLM"/>
    </source>
</evidence>